<evidence type="ECO:0000313" key="2">
    <source>
        <dbReference type="Proteomes" id="UP001348492"/>
    </source>
</evidence>
<dbReference type="SUPFAM" id="SSF52467">
    <property type="entry name" value="DHS-like NAD/FAD-binding domain"/>
    <property type="match status" value="1"/>
</dbReference>
<protein>
    <recommendedName>
        <fullName evidence="3">SIR2-like domain-containing protein</fullName>
    </recommendedName>
</protein>
<dbReference type="Proteomes" id="UP001348492">
    <property type="component" value="Chromosome"/>
</dbReference>
<accession>A0ABZ2EQG2</accession>
<dbReference type="RefSeq" id="WP_018592462.1">
    <property type="nucleotide sequence ID" value="NZ_CP117523.1"/>
</dbReference>
<dbReference type="InterPro" id="IPR029035">
    <property type="entry name" value="DHS-like_NAD/FAD-binding_dom"/>
</dbReference>
<dbReference type="Pfam" id="PF13289">
    <property type="entry name" value="SIR2_2"/>
    <property type="match status" value="1"/>
</dbReference>
<evidence type="ECO:0008006" key="3">
    <source>
        <dbReference type="Google" id="ProtNLM"/>
    </source>
</evidence>
<evidence type="ECO:0000313" key="1">
    <source>
        <dbReference type="EMBL" id="WWD82105.1"/>
    </source>
</evidence>
<keyword evidence="2" id="KW-1185">Reference proteome</keyword>
<dbReference type="EMBL" id="CP117523">
    <property type="protein sequence ID" value="WWD82105.1"/>
    <property type="molecule type" value="Genomic_DNA"/>
</dbReference>
<proteinExistence type="predicted"/>
<organism evidence="1 2">
    <name type="scientific">Terrisporobacter glycolicus ATCC 14880 = DSM 1288</name>
    <dbReference type="NCBI Taxonomy" id="1121315"/>
    <lineage>
        <taxon>Bacteria</taxon>
        <taxon>Bacillati</taxon>
        <taxon>Bacillota</taxon>
        <taxon>Clostridia</taxon>
        <taxon>Peptostreptococcales</taxon>
        <taxon>Peptostreptococcaceae</taxon>
        <taxon>Terrisporobacter</taxon>
    </lineage>
</organism>
<gene>
    <name evidence="1" type="ORF">TEGL_04790</name>
</gene>
<reference evidence="1 2" key="1">
    <citation type="journal article" date="2023" name="PLoS ONE">
        <title>Genome-based metabolic and phylogenomic analysis of three Terrisporobacter species.</title>
        <authorList>
            <person name="Boer T."/>
            <person name="Bengelsdorf F.R."/>
            <person name="Bomeke M."/>
            <person name="Daniel R."/>
            <person name="Poehlein A."/>
        </authorList>
    </citation>
    <scope>NUCLEOTIDE SEQUENCE [LARGE SCALE GENOMIC DNA]</scope>
    <source>
        <strain evidence="1 2">DSM 1288</strain>
    </source>
</reference>
<name>A0ABZ2EQG2_9FIRM</name>
<sequence>MSNLRFKSSDDVRNCINLQINESHPIVKSSYHNELVLFIGSGLSIHLDIPGWTQFASKYVELVKTSNNINYKTENDLKKIPDKKKILSLCRFMAKNSNIDEEIVKSWFDIKEEKLVNSQIYKMLYNLNAIYITTNYDNALDLMSKNIKKNEVNIGINFDNSVEIFKDEKRVYYDVNEFVYDKIMKSGNVIHIHGSKNNLESMVISNEDYINRYGYNISSYSENPNHRIYSEFLKNVFNGKYTILFIGYGLEEIEILQYMFENTLENNPNNANSRFMLLGGYASDYGYIDILSQYYSDNYGVTILPYDITEEGYDKEIERFLSKLNYWKENRKGRLKVDLELLEDI</sequence>